<comment type="subunit">
    <text evidence="2">Homodimer.</text>
</comment>
<comment type="caution">
    <text evidence="5">The sequence shown here is derived from an EMBL/GenBank/DDBJ whole genome shotgun (WGS) entry which is preliminary data.</text>
</comment>
<gene>
    <name evidence="5" type="ORF">E0H73_26995</name>
</gene>
<evidence type="ECO:0000256" key="2">
    <source>
        <dbReference type="HAMAP-Rule" id="MF_00274"/>
    </source>
</evidence>
<dbReference type="HAMAP" id="MF_00274">
    <property type="entry name" value="DNA_YbaB_EbfC"/>
    <property type="match status" value="1"/>
</dbReference>
<dbReference type="GO" id="GO:0005829">
    <property type="term" value="C:cytosol"/>
    <property type="evidence" value="ECO:0007669"/>
    <property type="project" value="TreeGrafter"/>
</dbReference>
<evidence type="ECO:0000256" key="1">
    <source>
        <dbReference type="ARBA" id="ARBA00023125"/>
    </source>
</evidence>
<comment type="similarity">
    <text evidence="2">Belongs to the YbaB/EbfC family.</text>
</comment>
<name>A0A4R0KJ42_9ACTN</name>
<organism evidence="5 6">
    <name type="scientific">Kribbella pittospori</name>
    <dbReference type="NCBI Taxonomy" id="722689"/>
    <lineage>
        <taxon>Bacteria</taxon>
        <taxon>Bacillati</taxon>
        <taxon>Actinomycetota</taxon>
        <taxon>Actinomycetes</taxon>
        <taxon>Propionibacteriales</taxon>
        <taxon>Kribbellaceae</taxon>
        <taxon>Kribbella</taxon>
    </lineage>
</organism>
<protein>
    <recommendedName>
        <fullName evidence="2">Nucleoid-associated protein E0H73_26995</fullName>
    </recommendedName>
</protein>
<sequence length="185" mass="17582">MFDGGGAGGFDMSNLLAQAQAMQNQLMEAQADLESQEIEGSAGGGLVTALVSGTGELLSLTIKPQAVDPDDTETLADLVVAAVRDASENAKEVAARAMGPLAGGLPGFGGGPDAPDFGGAGIPGLGGSGAPAGFSLPGSTTPAVESGEETDDDPGKGGSTGGPSSGGAGFVNPGNGTGQPGQNPG</sequence>
<evidence type="ECO:0000313" key="6">
    <source>
        <dbReference type="Proteomes" id="UP000291144"/>
    </source>
</evidence>
<dbReference type="NCBIfam" id="TIGR00103">
    <property type="entry name" value="DNA_YbaB_EbfC"/>
    <property type="match status" value="1"/>
</dbReference>
<dbReference type="Pfam" id="PF02575">
    <property type="entry name" value="YbaB_DNA_bd"/>
    <property type="match status" value="1"/>
</dbReference>
<evidence type="ECO:0000313" key="5">
    <source>
        <dbReference type="EMBL" id="TCC57998.1"/>
    </source>
</evidence>
<reference evidence="5 6" key="1">
    <citation type="submission" date="2019-02" db="EMBL/GenBank/DDBJ databases">
        <title>Kribbella capetownensis sp. nov. and Kribbella speibonae sp. nov., isolated from soil.</title>
        <authorList>
            <person name="Curtis S.M."/>
            <person name="Norton I."/>
            <person name="Everest G.J."/>
            <person name="Meyers P.R."/>
        </authorList>
    </citation>
    <scope>NUCLEOTIDE SEQUENCE [LARGE SCALE GENOMIC DNA]</scope>
    <source>
        <strain evidence="5 6">NRRL B-24813</strain>
    </source>
</reference>
<accession>A0A4R0KJ42</accession>
<dbReference type="Proteomes" id="UP000291144">
    <property type="component" value="Unassembled WGS sequence"/>
</dbReference>
<dbReference type="AlphaFoldDB" id="A0A4R0KJ42"/>
<dbReference type="SUPFAM" id="SSF82607">
    <property type="entry name" value="YbaB-like"/>
    <property type="match status" value="1"/>
</dbReference>
<keyword evidence="2" id="KW-0963">Cytoplasm</keyword>
<proteinExistence type="inferred from homology"/>
<dbReference type="EMBL" id="SJKB01000009">
    <property type="protein sequence ID" value="TCC57998.1"/>
    <property type="molecule type" value="Genomic_DNA"/>
</dbReference>
<dbReference type="OrthoDB" id="9809370at2"/>
<keyword evidence="3" id="KW-0175">Coiled coil</keyword>
<evidence type="ECO:0000256" key="4">
    <source>
        <dbReference type="SAM" id="MobiDB-lite"/>
    </source>
</evidence>
<dbReference type="Gene3D" id="3.30.1310.10">
    <property type="entry name" value="Nucleoid-associated protein YbaB-like domain"/>
    <property type="match status" value="1"/>
</dbReference>
<dbReference type="PANTHER" id="PTHR33449">
    <property type="entry name" value="NUCLEOID-ASSOCIATED PROTEIN YBAB"/>
    <property type="match status" value="1"/>
</dbReference>
<feature type="coiled-coil region" evidence="3">
    <location>
        <begin position="12"/>
        <end position="39"/>
    </location>
</feature>
<feature type="compositionally biased region" description="Gly residues" evidence="4">
    <location>
        <begin position="156"/>
        <end position="185"/>
    </location>
</feature>
<dbReference type="InterPro" id="IPR004401">
    <property type="entry name" value="YbaB/EbfC"/>
</dbReference>
<keyword evidence="1 2" id="KW-0238">DNA-binding</keyword>
<dbReference type="RefSeq" id="WP_131361377.1">
    <property type="nucleotide sequence ID" value="NZ_SJKB01000009.1"/>
</dbReference>
<comment type="subcellular location">
    <subcellularLocation>
        <location evidence="2">Cytoplasm</location>
        <location evidence="2">Nucleoid</location>
    </subcellularLocation>
</comment>
<keyword evidence="6" id="KW-1185">Reference proteome</keyword>
<dbReference type="InterPro" id="IPR036894">
    <property type="entry name" value="YbaB-like_sf"/>
</dbReference>
<dbReference type="GO" id="GO:0003677">
    <property type="term" value="F:DNA binding"/>
    <property type="evidence" value="ECO:0007669"/>
    <property type="project" value="UniProtKB-UniRule"/>
</dbReference>
<dbReference type="PANTHER" id="PTHR33449:SF1">
    <property type="entry name" value="NUCLEOID-ASSOCIATED PROTEIN YBAB"/>
    <property type="match status" value="1"/>
</dbReference>
<evidence type="ECO:0000256" key="3">
    <source>
        <dbReference type="SAM" id="Coils"/>
    </source>
</evidence>
<comment type="function">
    <text evidence="2">Binds to DNA and alters its conformation. May be involved in regulation of gene expression, nucleoid organization and DNA protection.</text>
</comment>
<dbReference type="GO" id="GO:0043590">
    <property type="term" value="C:bacterial nucleoid"/>
    <property type="evidence" value="ECO:0007669"/>
    <property type="project" value="UniProtKB-UniRule"/>
</dbReference>
<feature type="region of interest" description="Disordered" evidence="4">
    <location>
        <begin position="107"/>
        <end position="185"/>
    </location>
</feature>
<feature type="compositionally biased region" description="Gly residues" evidence="4">
    <location>
        <begin position="107"/>
        <end position="130"/>
    </location>
</feature>